<name>A0ABX1I4I7_9GAMM</name>
<evidence type="ECO:0000259" key="8">
    <source>
        <dbReference type="PROSITE" id="PS51007"/>
    </source>
</evidence>
<dbReference type="SUPFAM" id="SSF46626">
    <property type="entry name" value="Cytochrome c"/>
    <property type="match status" value="2"/>
</dbReference>
<dbReference type="InterPro" id="IPR050597">
    <property type="entry name" value="Cytochrome_c_Oxidase_Subunit"/>
</dbReference>
<dbReference type="RefSeq" id="WP_168667015.1">
    <property type="nucleotide sequence ID" value="NZ_JAAXKX010000004.1"/>
</dbReference>
<protein>
    <submittedName>
        <fullName evidence="9">C-type cytochrome</fullName>
    </submittedName>
</protein>
<feature type="signal peptide" evidence="7">
    <location>
        <begin position="1"/>
        <end position="19"/>
    </location>
</feature>
<dbReference type="PANTHER" id="PTHR33751:SF9">
    <property type="entry name" value="CYTOCHROME C4"/>
    <property type="match status" value="1"/>
</dbReference>
<evidence type="ECO:0000256" key="7">
    <source>
        <dbReference type="SAM" id="SignalP"/>
    </source>
</evidence>
<dbReference type="EMBL" id="JAAXKX010000004">
    <property type="protein sequence ID" value="NKN32473.1"/>
    <property type="molecule type" value="Genomic_DNA"/>
</dbReference>
<dbReference type="PROSITE" id="PS51007">
    <property type="entry name" value="CYTC"/>
    <property type="match status" value="2"/>
</dbReference>
<dbReference type="Gene3D" id="1.10.760.10">
    <property type="entry name" value="Cytochrome c-like domain"/>
    <property type="match status" value="2"/>
</dbReference>
<keyword evidence="5 6" id="KW-0408">Iron</keyword>
<keyword evidence="3 6" id="KW-0479">Metal-binding</keyword>
<keyword evidence="7" id="KW-0732">Signal</keyword>
<comment type="caution">
    <text evidence="9">The sequence shown here is derived from an EMBL/GenBank/DDBJ whole genome shotgun (WGS) entry which is preliminary data.</text>
</comment>
<keyword evidence="2 6" id="KW-0349">Heme</keyword>
<feature type="domain" description="Cytochrome c" evidence="8">
    <location>
        <begin position="145"/>
        <end position="227"/>
    </location>
</feature>
<keyword evidence="10" id="KW-1185">Reference proteome</keyword>
<evidence type="ECO:0000313" key="9">
    <source>
        <dbReference type="EMBL" id="NKN32473.1"/>
    </source>
</evidence>
<evidence type="ECO:0000256" key="2">
    <source>
        <dbReference type="ARBA" id="ARBA00022617"/>
    </source>
</evidence>
<keyword evidence="1" id="KW-0813">Transport</keyword>
<dbReference type="InterPro" id="IPR036909">
    <property type="entry name" value="Cyt_c-like_dom_sf"/>
</dbReference>
<feature type="domain" description="Cytochrome c" evidence="8">
    <location>
        <begin position="52"/>
        <end position="133"/>
    </location>
</feature>
<proteinExistence type="predicted"/>
<feature type="chain" id="PRO_5047072249" evidence="7">
    <location>
        <begin position="20"/>
        <end position="235"/>
    </location>
</feature>
<dbReference type="PANTHER" id="PTHR33751">
    <property type="entry name" value="CBB3-TYPE CYTOCHROME C OXIDASE SUBUNIT FIXP"/>
    <property type="match status" value="1"/>
</dbReference>
<accession>A0ABX1I4I7</accession>
<evidence type="ECO:0000256" key="3">
    <source>
        <dbReference type="ARBA" id="ARBA00022723"/>
    </source>
</evidence>
<evidence type="ECO:0000313" key="10">
    <source>
        <dbReference type="Proteomes" id="UP000740754"/>
    </source>
</evidence>
<gene>
    <name evidence="9" type="ORF">HF203_04480</name>
</gene>
<dbReference type="Proteomes" id="UP000740754">
    <property type="component" value="Unassembled WGS sequence"/>
</dbReference>
<dbReference type="InterPro" id="IPR009056">
    <property type="entry name" value="Cyt_c-like_dom"/>
</dbReference>
<organism evidence="9 10">
    <name type="scientific">Marichromatium bheemlicum</name>
    <dbReference type="NCBI Taxonomy" id="365339"/>
    <lineage>
        <taxon>Bacteria</taxon>
        <taxon>Pseudomonadati</taxon>
        <taxon>Pseudomonadota</taxon>
        <taxon>Gammaproteobacteria</taxon>
        <taxon>Chromatiales</taxon>
        <taxon>Chromatiaceae</taxon>
        <taxon>Marichromatium</taxon>
    </lineage>
</organism>
<evidence type="ECO:0000256" key="6">
    <source>
        <dbReference type="PROSITE-ProRule" id="PRU00433"/>
    </source>
</evidence>
<sequence length="235" mass="25959">MDRLLLLIAAAIPSVLAQAQPMSLPHAPGIESPDYVWNAERATMLQALRDHADPERGAYAYLVCRRCHGHAGEGDTAGRYPRLAGQHATVLIKQLNDIRAGQRDNAQMYPAVSEHQVSARQLADIALHLERLDPPTSTPAPPHTTAPTLGARLYRRDCLHCHGEHAQGDANAFYPRLADQHPAYLLRQAQGIRDRVRRNADPEMVETIAHYSDPELEAVIAHIATLSARAGRRPR</sequence>
<keyword evidence="4" id="KW-0249">Electron transport</keyword>
<evidence type="ECO:0000256" key="1">
    <source>
        <dbReference type="ARBA" id="ARBA00022448"/>
    </source>
</evidence>
<evidence type="ECO:0000256" key="4">
    <source>
        <dbReference type="ARBA" id="ARBA00022982"/>
    </source>
</evidence>
<reference evidence="9 10" key="1">
    <citation type="submission" date="2020-04" db="EMBL/GenBank/DDBJ databases">
        <title>Draft Whole-Genome sequence of Marichromatium bheemlicum DSM 18632, type strain.</title>
        <authorList>
            <person name="Kyndt J.A."/>
            <person name="Meyer T.E."/>
        </authorList>
    </citation>
    <scope>NUCLEOTIDE SEQUENCE [LARGE SCALE GENOMIC DNA]</scope>
    <source>
        <strain evidence="9 10">DSM 18632</strain>
    </source>
</reference>
<evidence type="ECO:0000256" key="5">
    <source>
        <dbReference type="ARBA" id="ARBA00023004"/>
    </source>
</evidence>
<dbReference type="Pfam" id="PF00034">
    <property type="entry name" value="Cytochrom_C"/>
    <property type="match status" value="2"/>
</dbReference>